<reference evidence="2" key="2">
    <citation type="submission" date="2025-09" db="UniProtKB">
        <authorList>
            <consortium name="Ensembl"/>
        </authorList>
    </citation>
    <scope>IDENTIFICATION</scope>
</reference>
<feature type="region of interest" description="Disordered" evidence="1">
    <location>
        <begin position="69"/>
        <end position="161"/>
    </location>
</feature>
<proteinExistence type="predicted"/>
<dbReference type="Proteomes" id="UP000694562">
    <property type="component" value="Unplaced"/>
</dbReference>
<protein>
    <submittedName>
        <fullName evidence="2">Uncharacterized protein</fullName>
    </submittedName>
</protein>
<evidence type="ECO:0000313" key="3">
    <source>
        <dbReference type="Proteomes" id="UP000694562"/>
    </source>
</evidence>
<name>A0A8C4TXR1_FALTI</name>
<evidence type="ECO:0000313" key="2">
    <source>
        <dbReference type="Ensembl" id="ENSFTIP00000004882.1"/>
    </source>
</evidence>
<reference evidence="2" key="1">
    <citation type="submission" date="2025-08" db="UniProtKB">
        <authorList>
            <consortium name="Ensembl"/>
        </authorList>
    </citation>
    <scope>IDENTIFICATION</scope>
</reference>
<sequence>MRVLPGACGRKAPLALRQLPACVPLGLDTNRPVGPRGAGLRSRGKEGEAGFGGAPAACVELRIGAGRVGAGGSSPCREVRIGSRGSRGTSGSGRCCPGPAGEIRPREGVVRGSRGGSAAPGGWGAGAGGCGAESRCPRSPRPASGAAPPAAQRRDPRRALT</sequence>
<feature type="compositionally biased region" description="Basic and acidic residues" evidence="1">
    <location>
        <begin position="152"/>
        <end position="161"/>
    </location>
</feature>
<evidence type="ECO:0000256" key="1">
    <source>
        <dbReference type="SAM" id="MobiDB-lite"/>
    </source>
</evidence>
<feature type="compositionally biased region" description="Gly residues" evidence="1">
    <location>
        <begin position="113"/>
        <end position="131"/>
    </location>
</feature>
<feature type="compositionally biased region" description="Low complexity" evidence="1">
    <location>
        <begin position="82"/>
        <end position="94"/>
    </location>
</feature>
<feature type="compositionally biased region" description="Low complexity" evidence="1">
    <location>
        <begin position="141"/>
        <end position="151"/>
    </location>
</feature>
<organism evidence="2 3">
    <name type="scientific">Falco tinnunculus</name>
    <name type="common">Common kestrel</name>
    <dbReference type="NCBI Taxonomy" id="100819"/>
    <lineage>
        <taxon>Eukaryota</taxon>
        <taxon>Metazoa</taxon>
        <taxon>Chordata</taxon>
        <taxon>Craniata</taxon>
        <taxon>Vertebrata</taxon>
        <taxon>Euteleostomi</taxon>
        <taxon>Archelosauria</taxon>
        <taxon>Archosauria</taxon>
        <taxon>Dinosauria</taxon>
        <taxon>Saurischia</taxon>
        <taxon>Theropoda</taxon>
        <taxon>Coelurosauria</taxon>
        <taxon>Aves</taxon>
        <taxon>Neognathae</taxon>
        <taxon>Neoaves</taxon>
        <taxon>Telluraves</taxon>
        <taxon>Australaves</taxon>
        <taxon>Falconiformes</taxon>
        <taxon>Falconidae</taxon>
        <taxon>Falco</taxon>
    </lineage>
</organism>
<accession>A0A8C4TXR1</accession>
<dbReference type="Ensembl" id="ENSFTIT00000005126.1">
    <property type="protein sequence ID" value="ENSFTIP00000004882.1"/>
    <property type="gene ID" value="ENSFTIG00000003395.1"/>
</dbReference>
<keyword evidence="3" id="KW-1185">Reference proteome</keyword>
<dbReference type="AlphaFoldDB" id="A0A8C4TXR1"/>